<evidence type="ECO:0000259" key="4">
    <source>
        <dbReference type="Pfam" id="PF17853"/>
    </source>
</evidence>
<feature type="domain" description="PucR C-terminal helix-turn-helix" evidence="2">
    <location>
        <begin position="325"/>
        <end position="380"/>
    </location>
</feature>
<evidence type="ECO:0000256" key="1">
    <source>
        <dbReference type="ARBA" id="ARBA00006754"/>
    </source>
</evidence>
<dbReference type="EMBL" id="BAABEO010000020">
    <property type="protein sequence ID" value="GAA3691729.1"/>
    <property type="molecule type" value="Genomic_DNA"/>
</dbReference>
<reference evidence="6" key="1">
    <citation type="journal article" date="2019" name="Int. J. Syst. Evol. Microbiol.">
        <title>The Global Catalogue of Microorganisms (GCM) 10K type strain sequencing project: providing services to taxonomists for standard genome sequencing and annotation.</title>
        <authorList>
            <consortium name="The Broad Institute Genomics Platform"/>
            <consortium name="The Broad Institute Genome Sequencing Center for Infectious Disease"/>
            <person name="Wu L."/>
            <person name="Ma J."/>
        </authorList>
    </citation>
    <scope>NUCLEOTIDE SEQUENCE [LARGE SCALE GENOMIC DNA]</scope>
    <source>
        <strain evidence="6">JCM 30742</strain>
    </source>
</reference>
<name>A0ABP7CJ91_9MICC</name>
<evidence type="ECO:0000259" key="2">
    <source>
        <dbReference type="Pfam" id="PF13556"/>
    </source>
</evidence>
<proteinExistence type="inferred from homology"/>
<dbReference type="InterPro" id="IPR025751">
    <property type="entry name" value="RsbRD_N_dom"/>
</dbReference>
<protein>
    <submittedName>
        <fullName evidence="5">Helix-turn-helix domain-containing protein</fullName>
    </submittedName>
</protein>
<evidence type="ECO:0000313" key="5">
    <source>
        <dbReference type="EMBL" id="GAA3691729.1"/>
    </source>
</evidence>
<accession>A0ABP7CJ91</accession>
<evidence type="ECO:0000313" key="6">
    <source>
        <dbReference type="Proteomes" id="UP001500752"/>
    </source>
</evidence>
<gene>
    <name evidence="5" type="ORF">GCM10023081_31530</name>
</gene>
<dbReference type="InterPro" id="IPR051448">
    <property type="entry name" value="CdaR-like_regulators"/>
</dbReference>
<dbReference type="Pfam" id="PF17853">
    <property type="entry name" value="GGDEF_2"/>
    <property type="match status" value="1"/>
</dbReference>
<comment type="caution">
    <text evidence="5">The sequence shown here is derived from an EMBL/GenBank/DDBJ whole genome shotgun (WGS) entry which is preliminary data.</text>
</comment>
<dbReference type="Pfam" id="PF14361">
    <property type="entry name" value="RsbRD_N"/>
    <property type="match status" value="1"/>
</dbReference>
<dbReference type="Pfam" id="PF13556">
    <property type="entry name" value="HTH_30"/>
    <property type="match status" value="1"/>
</dbReference>
<comment type="similarity">
    <text evidence="1">Belongs to the CdaR family.</text>
</comment>
<dbReference type="PANTHER" id="PTHR33744">
    <property type="entry name" value="CARBOHYDRATE DIACID REGULATOR"/>
    <property type="match status" value="1"/>
</dbReference>
<feature type="domain" description="RsbT co-antagonist protein RsbRD N-terminal" evidence="3">
    <location>
        <begin position="19"/>
        <end position="154"/>
    </location>
</feature>
<dbReference type="InterPro" id="IPR025736">
    <property type="entry name" value="PucR_C-HTH_dom"/>
</dbReference>
<dbReference type="InterPro" id="IPR042070">
    <property type="entry name" value="PucR_C-HTH_sf"/>
</dbReference>
<sequence length="394" mass="43715">MGSTEVGRVAQSLLETKLDQLTDMSMARLREDETGYQSINLADLRQQMQRTLTLTLMRLSGMSVPPSLSSAAYETGQLRAYQNLELSSVLHSFRIDLRILWEAIVQEGKALGLDTSPQFLEGLVEVWEAVEANIADVIEGYRRAADRVSRRLEEIRSAAFERLLLDGERDGSVVAEAARTLDFPIEGSYLCLVGAFPTPNPDILNRSLARLNQRKISSHFSWAAGELVGVILLDTSADETLRHLDDLQRFTCGIFDVHGLKAVPKGLRLARAVIRGSSQPGIRHLRQSWTGAFASVDSELSDSLAADILAPLESLPPTERDACFETLAAYVVSDGTITDISKITYRHRNTIRKRLQQLESVTGLNLARPADVTTMSLAYDAYALREKRRADRGR</sequence>
<evidence type="ECO:0000259" key="3">
    <source>
        <dbReference type="Pfam" id="PF14361"/>
    </source>
</evidence>
<keyword evidence="6" id="KW-1185">Reference proteome</keyword>
<dbReference type="Proteomes" id="UP001500752">
    <property type="component" value="Unassembled WGS sequence"/>
</dbReference>
<dbReference type="PANTHER" id="PTHR33744:SF1">
    <property type="entry name" value="DNA-BINDING TRANSCRIPTIONAL ACTIVATOR ADER"/>
    <property type="match status" value="1"/>
</dbReference>
<dbReference type="Gene3D" id="1.10.10.2840">
    <property type="entry name" value="PucR C-terminal helix-turn-helix domain"/>
    <property type="match status" value="1"/>
</dbReference>
<organism evidence="5 6">
    <name type="scientific">Arthrobacter ginkgonis</name>
    <dbReference type="NCBI Taxonomy" id="1630594"/>
    <lineage>
        <taxon>Bacteria</taxon>
        <taxon>Bacillati</taxon>
        <taxon>Actinomycetota</taxon>
        <taxon>Actinomycetes</taxon>
        <taxon>Micrococcales</taxon>
        <taxon>Micrococcaceae</taxon>
        <taxon>Arthrobacter</taxon>
    </lineage>
</organism>
<dbReference type="InterPro" id="IPR041522">
    <property type="entry name" value="CdaR_GGDEF"/>
</dbReference>
<feature type="domain" description="CdaR GGDEF-like" evidence="4">
    <location>
        <begin position="167"/>
        <end position="275"/>
    </location>
</feature>